<organism evidence="2 3">
    <name type="scientific">Pleuronectes platessa</name>
    <name type="common">European plaice</name>
    <dbReference type="NCBI Taxonomy" id="8262"/>
    <lineage>
        <taxon>Eukaryota</taxon>
        <taxon>Metazoa</taxon>
        <taxon>Chordata</taxon>
        <taxon>Craniata</taxon>
        <taxon>Vertebrata</taxon>
        <taxon>Euteleostomi</taxon>
        <taxon>Actinopterygii</taxon>
        <taxon>Neopterygii</taxon>
        <taxon>Teleostei</taxon>
        <taxon>Neoteleostei</taxon>
        <taxon>Acanthomorphata</taxon>
        <taxon>Carangaria</taxon>
        <taxon>Pleuronectiformes</taxon>
        <taxon>Pleuronectoidei</taxon>
        <taxon>Pleuronectidae</taxon>
        <taxon>Pleuronectes</taxon>
    </lineage>
</organism>
<accession>A0A9N7YGP3</accession>
<dbReference type="EMBL" id="CADEAL010000667">
    <property type="protein sequence ID" value="CAB1423574.1"/>
    <property type="molecule type" value="Genomic_DNA"/>
</dbReference>
<reference evidence="2" key="1">
    <citation type="submission" date="2020-03" db="EMBL/GenBank/DDBJ databases">
        <authorList>
            <person name="Weist P."/>
        </authorList>
    </citation>
    <scope>NUCLEOTIDE SEQUENCE</scope>
</reference>
<gene>
    <name evidence="2" type="ORF">PLEPLA_LOCUS11494</name>
</gene>
<evidence type="ECO:0000313" key="2">
    <source>
        <dbReference type="EMBL" id="CAB1423574.1"/>
    </source>
</evidence>
<feature type="region of interest" description="Disordered" evidence="1">
    <location>
        <begin position="80"/>
        <end position="106"/>
    </location>
</feature>
<keyword evidence="3" id="KW-1185">Reference proteome</keyword>
<evidence type="ECO:0000313" key="3">
    <source>
        <dbReference type="Proteomes" id="UP001153269"/>
    </source>
</evidence>
<protein>
    <submittedName>
        <fullName evidence="2">Uncharacterized protein</fullName>
    </submittedName>
</protein>
<comment type="caution">
    <text evidence="2">The sequence shown here is derived from an EMBL/GenBank/DDBJ whole genome shotgun (WGS) entry which is preliminary data.</text>
</comment>
<dbReference type="AlphaFoldDB" id="A0A9N7YGP3"/>
<name>A0A9N7YGP3_PLEPL</name>
<dbReference type="Proteomes" id="UP001153269">
    <property type="component" value="Unassembled WGS sequence"/>
</dbReference>
<sequence length="106" mass="11989">MDWLPQASGVFISRVRLVAQVIPGIKGYAWITAASFPLVQGLKTPHHHTSSPCLRMKTDRKLCSLGRLDVIARQMMWKSNKKPLPRDSSSWPSDTGHEEYELPMCL</sequence>
<proteinExistence type="predicted"/>
<evidence type="ECO:0000256" key="1">
    <source>
        <dbReference type="SAM" id="MobiDB-lite"/>
    </source>
</evidence>